<dbReference type="FunFam" id="3.90.215.10:FF:000001">
    <property type="entry name" value="Tenascin isoform 1"/>
    <property type="match status" value="1"/>
</dbReference>
<dbReference type="InterPro" id="IPR050991">
    <property type="entry name" value="ECM_Regulatory_Proteins"/>
</dbReference>
<evidence type="ECO:0000256" key="9">
    <source>
        <dbReference type="ARBA" id="ARBA00023180"/>
    </source>
</evidence>
<dbReference type="Gene3D" id="2.10.25.10">
    <property type="entry name" value="Laminin"/>
    <property type="match status" value="1"/>
</dbReference>
<evidence type="ECO:0000256" key="5">
    <source>
        <dbReference type="ARBA" id="ARBA00022536"/>
    </source>
</evidence>
<dbReference type="NCBIfam" id="NF040941">
    <property type="entry name" value="GGGWT_bact"/>
    <property type="match status" value="1"/>
</dbReference>
<keyword evidence="10" id="KW-0175">Coiled coil</keyword>
<dbReference type="SUPFAM" id="SSF49265">
    <property type="entry name" value="Fibronectin type III"/>
    <property type="match status" value="2"/>
</dbReference>
<evidence type="ECO:0000259" key="12">
    <source>
        <dbReference type="PROSITE" id="PS50853"/>
    </source>
</evidence>
<keyword evidence="3" id="KW-0964">Secreted</keyword>
<dbReference type="Gene3D" id="2.60.40.10">
    <property type="entry name" value="Immunoglobulins"/>
    <property type="match status" value="4"/>
</dbReference>
<feature type="compositionally biased region" description="Polar residues" evidence="11">
    <location>
        <begin position="559"/>
        <end position="621"/>
    </location>
</feature>
<dbReference type="PANTHER" id="PTHR46708">
    <property type="entry name" value="TENASCIN"/>
    <property type="match status" value="1"/>
</dbReference>
<gene>
    <name evidence="14" type="ORF">KC01_LOCUS37060</name>
</gene>
<name>A0AAV2MAQ3_KNICA</name>
<feature type="compositionally biased region" description="Low complexity" evidence="11">
    <location>
        <begin position="145"/>
        <end position="160"/>
    </location>
</feature>
<feature type="compositionally biased region" description="Basic and acidic residues" evidence="11">
    <location>
        <begin position="459"/>
        <end position="474"/>
    </location>
</feature>
<feature type="compositionally biased region" description="Low complexity" evidence="11">
    <location>
        <begin position="43"/>
        <end position="56"/>
    </location>
</feature>
<evidence type="ECO:0000313" key="14">
    <source>
        <dbReference type="EMBL" id="CAL1610442.1"/>
    </source>
</evidence>
<feature type="domain" description="Fibronectin type-III" evidence="12">
    <location>
        <begin position="819"/>
        <end position="910"/>
    </location>
</feature>
<protein>
    <recommendedName>
        <fullName evidence="16">Tenascin</fullName>
    </recommendedName>
</protein>
<dbReference type="CDD" id="cd00087">
    <property type="entry name" value="FReD"/>
    <property type="match status" value="1"/>
</dbReference>
<dbReference type="Pfam" id="PF23106">
    <property type="entry name" value="EGF_Teneurin"/>
    <property type="match status" value="1"/>
</dbReference>
<dbReference type="InterPro" id="IPR002181">
    <property type="entry name" value="Fibrinogen_a/b/g_C_dom"/>
</dbReference>
<evidence type="ECO:0000256" key="7">
    <source>
        <dbReference type="ARBA" id="ARBA00022737"/>
    </source>
</evidence>
<evidence type="ECO:0000259" key="13">
    <source>
        <dbReference type="PROSITE" id="PS51406"/>
    </source>
</evidence>
<dbReference type="InterPro" id="IPR003961">
    <property type="entry name" value="FN3_dom"/>
</dbReference>
<keyword evidence="4" id="KW-0272">Extracellular matrix</keyword>
<dbReference type="SUPFAM" id="SSF56496">
    <property type="entry name" value="Fibrinogen C-terminal domain-like"/>
    <property type="match status" value="1"/>
</dbReference>
<feature type="compositionally biased region" description="Polar residues" evidence="11">
    <location>
        <begin position="663"/>
        <end position="674"/>
    </location>
</feature>
<organism evidence="14 15">
    <name type="scientific">Knipowitschia caucasica</name>
    <name type="common">Caucasian dwarf goby</name>
    <name type="synonym">Pomatoschistus caucasicus</name>
    <dbReference type="NCBI Taxonomy" id="637954"/>
    <lineage>
        <taxon>Eukaryota</taxon>
        <taxon>Metazoa</taxon>
        <taxon>Chordata</taxon>
        <taxon>Craniata</taxon>
        <taxon>Vertebrata</taxon>
        <taxon>Euteleostomi</taxon>
        <taxon>Actinopterygii</taxon>
        <taxon>Neopterygii</taxon>
        <taxon>Teleostei</taxon>
        <taxon>Neoteleostei</taxon>
        <taxon>Acanthomorphata</taxon>
        <taxon>Gobiaria</taxon>
        <taxon>Gobiiformes</taxon>
        <taxon>Gobioidei</taxon>
        <taxon>Gobiidae</taxon>
        <taxon>Gobiinae</taxon>
        <taxon>Knipowitschia</taxon>
    </lineage>
</organism>
<dbReference type="InterPro" id="IPR014716">
    <property type="entry name" value="Fibrinogen_a/b/g_C_1"/>
</dbReference>
<evidence type="ECO:0008006" key="16">
    <source>
        <dbReference type="Google" id="ProtNLM"/>
    </source>
</evidence>
<dbReference type="PANTHER" id="PTHR46708:SF1">
    <property type="entry name" value="TENASCIN"/>
    <property type="match status" value="1"/>
</dbReference>
<dbReference type="InterPro" id="IPR036056">
    <property type="entry name" value="Fibrinogen-like_C"/>
</dbReference>
<feature type="region of interest" description="Disordered" evidence="11">
    <location>
        <begin position="20"/>
        <end position="214"/>
    </location>
</feature>
<dbReference type="SMART" id="SM00186">
    <property type="entry name" value="FBG"/>
    <property type="match status" value="1"/>
</dbReference>
<feature type="domain" description="Fibronectin type-III" evidence="12">
    <location>
        <begin position="911"/>
        <end position="1000"/>
    </location>
</feature>
<feature type="region of interest" description="Disordered" evidence="11">
    <location>
        <begin position="431"/>
        <end position="648"/>
    </location>
</feature>
<dbReference type="Pfam" id="PF00147">
    <property type="entry name" value="Fibrinogen_C"/>
    <property type="match status" value="1"/>
</dbReference>
<dbReference type="Gene3D" id="3.90.215.10">
    <property type="entry name" value="Gamma Fibrinogen, chain A, domain 1"/>
    <property type="match status" value="1"/>
</dbReference>
<dbReference type="PROSITE" id="PS51406">
    <property type="entry name" value="FIBRINOGEN_C_2"/>
    <property type="match status" value="1"/>
</dbReference>
<feature type="compositionally biased region" description="Basic and acidic residues" evidence="11">
    <location>
        <begin position="632"/>
        <end position="647"/>
    </location>
</feature>
<evidence type="ECO:0000256" key="8">
    <source>
        <dbReference type="ARBA" id="ARBA00023157"/>
    </source>
</evidence>
<comment type="subcellular location">
    <subcellularLocation>
        <location evidence="1">Secreted</location>
        <location evidence="1">Extracellular space</location>
        <location evidence="1">Extracellular matrix</location>
    </subcellularLocation>
</comment>
<dbReference type="GO" id="GO:0031175">
    <property type="term" value="P:neuron projection development"/>
    <property type="evidence" value="ECO:0007669"/>
    <property type="project" value="TreeGrafter"/>
</dbReference>
<dbReference type="FunFam" id="2.10.25.10:FF:000001">
    <property type="entry name" value="Tenascin C"/>
    <property type="match status" value="1"/>
</dbReference>
<evidence type="ECO:0000256" key="4">
    <source>
        <dbReference type="ARBA" id="ARBA00022530"/>
    </source>
</evidence>
<dbReference type="InterPro" id="IPR013783">
    <property type="entry name" value="Ig-like_fold"/>
</dbReference>
<sequence>MGSEGTKANSVLTLLKPKTTVAAAKPAARSAQKPNAVNHTVLPSPTTTQNPPTTSTAGPAKSKPSPPVIQTTPAAPPKTASAPNASNKGKLSASVNQTAPAKPQAAAEAKTVKVKPSPTAPSNVQQTVAKITPASSAKTTKDKVSVSVSAKSVSNAATVKAKVKPQASVNQTTTETKAAKDKSTPSRTSTAQVASAKPTKEAKEKAQPAATVTTKPASTNINVAKKTIPAIVPDAQSTLSTSGLDGANTKEKVVTTTNTSAAAKPSLPLAATDKIPKEKATSTSQTVKPATKALTTAARGKDQPSANQTLVAKVTKPSTAPTPPIKVVIRDGCESGGKKDEEMELKPGAPIVMTHKISLVPTSCKGGCEAKMAALEGRLALLEKEMSSMKEKCACSASCPNDCSGNGKCERAKCICQQGFIGSDCSRVVKEKPKTTGETGTTSTKKNSSTKDASQSKTIKGDSKVLDSTAKEGSKIQTKTDTSVKKIDSSTKTQILLNKGKKQEVRTDRPAVMTPKKTQDSKVEKTKDSKVEKNKDSKVEESVDRPTSTSNNLKDEPRTNVTQISTKKVGNATKSATETSKTRVEQSTMTEKSSTQQIHSTEKSSTQQIHSTEKSSTQQIHSTDKSSSQQTQKEKGSDDKQVADGKTAKINQKSMYIVNVTTAQATEETGPPQNKSDEVKDSLPKSGGLGSVRVTNVSSYSFILTWSAPHGMFKNFTVVRREPETADIEEEEVFDKSQTGKNITEVQAQSEIAVNGTSSGKVTATRSKAEGRRVSMVVPGNTRSVEFSNLQANTRYVIYVYASGQDKRSKMHRVTATTGPEPLEEVLFGDLTENSFTLSWNKPKGAFTGYRITYINIVTGENHSVTLGTGYMTFTLSKLSAGTSYIVTVCTMNGRVLSDAHTTLITTVPAPPTDFQAVDVSDTKALLKWTPSLGKVDRFVISYESSKTPNVTVTVMLSANTVEHQLKGLQRGTMYSVKIFTQKDDYQSASVSTTFTTANAVKPSEVGAHYAVITWKLSTFYHSYRITYQVVGEETKQEIILDPTTSEYKLTGLVPMSRYTVLVQGHRDGHYTSVATTEFTTGKLRFPFPTECSQELLNGALQSGEVDIYPQGREGPAARVYCDMESDGGGWTVFQRRMNGKIDFYRTWNEYSTGFGNISEEFWLGNRLLHNLTSVGPVSLRVDMRSGNDTAFAHYANFSIDSEERHYTLSLSGYTGTAGDSMRYHNGRPFSARDKDPDPLGIHCSRAYMGGWWYKNCYKTNLNGLYGINSNNQGIVWIDWKGKDASIPFTEMKFRPSRFSPATHG</sequence>
<feature type="compositionally biased region" description="Low complexity" evidence="11">
    <location>
        <begin position="71"/>
        <end position="87"/>
    </location>
</feature>
<evidence type="ECO:0000313" key="15">
    <source>
        <dbReference type="Proteomes" id="UP001497482"/>
    </source>
</evidence>
<feature type="coiled-coil region" evidence="10">
    <location>
        <begin position="365"/>
        <end position="392"/>
    </location>
</feature>
<feature type="region of interest" description="Disordered" evidence="11">
    <location>
        <begin position="663"/>
        <end position="691"/>
    </location>
</feature>
<dbReference type="SMART" id="SM00060">
    <property type="entry name" value="FN3"/>
    <property type="match status" value="4"/>
</dbReference>
<feature type="compositionally biased region" description="Basic and acidic residues" evidence="11">
    <location>
        <begin position="517"/>
        <end position="544"/>
    </location>
</feature>
<keyword evidence="6" id="KW-0732">Signal</keyword>
<feature type="compositionally biased region" description="Polar residues" evidence="11">
    <location>
        <begin position="120"/>
        <end position="129"/>
    </location>
</feature>
<evidence type="ECO:0000256" key="2">
    <source>
        <dbReference type="ARBA" id="ARBA00008673"/>
    </source>
</evidence>
<dbReference type="CDD" id="cd00063">
    <property type="entry name" value="FN3"/>
    <property type="match status" value="3"/>
</dbReference>
<dbReference type="Proteomes" id="UP001497482">
    <property type="component" value="Chromosome 7"/>
</dbReference>
<evidence type="ECO:0000256" key="1">
    <source>
        <dbReference type="ARBA" id="ARBA00004498"/>
    </source>
</evidence>
<dbReference type="EMBL" id="OZ035829">
    <property type="protein sequence ID" value="CAL1610442.1"/>
    <property type="molecule type" value="Genomic_DNA"/>
</dbReference>
<dbReference type="GO" id="GO:0030155">
    <property type="term" value="P:regulation of cell adhesion"/>
    <property type="evidence" value="ECO:0007669"/>
    <property type="project" value="TreeGrafter"/>
</dbReference>
<proteinExistence type="inferred from homology"/>
<evidence type="ECO:0000256" key="10">
    <source>
        <dbReference type="SAM" id="Coils"/>
    </source>
</evidence>
<keyword evidence="15" id="KW-1185">Reference proteome</keyword>
<feature type="domain" description="Fibrinogen C-terminal" evidence="13">
    <location>
        <begin position="1083"/>
        <end position="1298"/>
    </location>
</feature>
<evidence type="ECO:0000256" key="6">
    <source>
        <dbReference type="ARBA" id="ARBA00022729"/>
    </source>
</evidence>
<keyword evidence="7" id="KW-0677">Repeat</keyword>
<dbReference type="InterPro" id="IPR036116">
    <property type="entry name" value="FN3_sf"/>
</dbReference>
<reference evidence="14 15" key="1">
    <citation type="submission" date="2024-04" db="EMBL/GenBank/DDBJ databases">
        <authorList>
            <person name="Waldvogel A.-M."/>
            <person name="Schoenle A."/>
        </authorList>
    </citation>
    <scope>NUCLEOTIDE SEQUENCE [LARGE SCALE GENOMIC DNA]</scope>
</reference>
<keyword evidence="8" id="KW-1015">Disulfide bond</keyword>
<feature type="compositionally biased region" description="Low complexity" evidence="11">
    <location>
        <begin position="436"/>
        <end position="451"/>
    </location>
</feature>
<keyword evidence="9" id="KW-0325">Glycoprotein</keyword>
<keyword evidence="5" id="KW-0245">EGF-like domain</keyword>
<dbReference type="Pfam" id="PF00041">
    <property type="entry name" value="fn3"/>
    <property type="match status" value="3"/>
</dbReference>
<evidence type="ECO:0000256" key="11">
    <source>
        <dbReference type="SAM" id="MobiDB-lite"/>
    </source>
</evidence>
<comment type="similarity">
    <text evidence="2">Belongs to the tenascin family.</text>
</comment>
<evidence type="ECO:0000256" key="3">
    <source>
        <dbReference type="ARBA" id="ARBA00022525"/>
    </source>
</evidence>
<dbReference type="GO" id="GO:0005615">
    <property type="term" value="C:extracellular space"/>
    <property type="evidence" value="ECO:0007669"/>
    <property type="project" value="TreeGrafter"/>
</dbReference>
<feature type="compositionally biased region" description="Low complexity" evidence="11">
    <location>
        <begin position="97"/>
        <end position="109"/>
    </location>
</feature>
<accession>A0AAV2MAQ3</accession>
<feature type="compositionally biased region" description="Polar residues" evidence="11">
    <location>
        <begin position="167"/>
        <end position="176"/>
    </location>
</feature>
<dbReference type="PROSITE" id="PS50853">
    <property type="entry name" value="FN3"/>
    <property type="match status" value="2"/>
</dbReference>